<protein>
    <recommendedName>
        <fullName evidence="1">STAS domain-containing protein</fullName>
    </recommendedName>
</protein>
<dbReference type="AlphaFoldDB" id="A0A2M7UHB6"/>
<dbReference type="InterPro" id="IPR002645">
    <property type="entry name" value="STAS_dom"/>
</dbReference>
<evidence type="ECO:0000259" key="1">
    <source>
        <dbReference type="PROSITE" id="PS50801"/>
    </source>
</evidence>
<comment type="caution">
    <text evidence="2">The sequence shown here is derived from an EMBL/GenBank/DDBJ whole genome shotgun (WGS) entry which is preliminary data.</text>
</comment>
<dbReference type="PANTHER" id="PTHR33495:SF2">
    <property type="entry name" value="ANTI-SIGMA FACTOR ANTAGONIST TM_1081-RELATED"/>
    <property type="match status" value="1"/>
</dbReference>
<dbReference type="InterPro" id="IPR036513">
    <property type="entry name" value="STAS_dom_sf"/>
</dbReference>
<dbReference type="SUPFAM" id="SSF52091">
    <property type="entry name" value="SpoIIaa-like"/>
    <property type="match status" value="1"/>
</dbReference>
<dbReference type="PROSITE" id="PS50801">
    <property type="entry name" value="STAS"/>
    <property type="match status" value="1"/>
</dbReference>
<feature type="domain" description="STAS" evidence="1">
    <location>
        <begin position="1"/>
        <end position="80"/>
    </location>
</feature>
<evidence type="ECO:0000313" key="2">
    <source>
        <dbReference type="EMBL" id="PIZ70605.1"/>
    </source>
</evidence>
<name>A0A2M7UHB6_9BACT</name>
<dbReference type="GO" id="GO:0043856">
    <property type="term" value="F:anti-sigma factor antagonist activity"/>
    <property type="evidence" value="ECO:0007669"/>
    <property type="project" value="TreeGrafter"/>
</dbReference>
<gene>
    <name evidence="2" type="ORF">COY09_02570</name>
</gene>
<dbReference type="Proteomes" id="UP000231071">
    <property type="component" value="Unassembled WGS sequence"/>
</dbReference>
<sequence>MVEEMSRNIPPKVILDFGDVSEFDNAGLGVLISSYTMVKKREGKLLFVARQGELTYLLAITKLTRIFEIFDTVEAAMIVFEI</sequence>
<dbReference type="Pfam" id="PF01740">
    <property type="entry name" value="STAS"/>
    <property type="match status" value="1"/>
</dbReference>
<organism evidence="2 3">
    <name type="scientific">Candidatus Portnoybacteria bacterium CG_4_10_14_0_2_um_filter_39_11</name>
    <dbReference type="NCBI Taxonomy" id="1974797"/>
    <lineage>
        <taxon>Bacteria</taxon>
        <taxon>Candidatus Portnoyibacteriota</taxon>
    </lineage>
</organism>
<dbReference type="Gene3D" id="3.30.750.24">
    <property type="entry name" value="STAS domain"/>
    <property type="match status" value="1"/>
</dbReference>
<dbReference type="EMBL" id="PFOI01000043">
    <property type="protein sequence ID" value="PIZ70605.1"/>
    <property type="molecule type" value="Genomic_DNA"/>
</dbReference>
<proteinExistence type="predicted"/>
<dbReference type="PANTHER" id="PTHR33495">
    <property type="entry name" value="ANTI-SIGMA FACTOR ANTAGONIST TM_1081-RELATED-RELATED"/>
    <property type="match status" value="1"/>
</dbReference>
<evidence type="ECO:0000313" key="3">
    <source>
        <dbReference type="Proteomes" id="UP000231071"/>
    </source>
</evidence>
<dbReference type="CDD" id="cd07043">
    <property type="entry name" value="STAS_anti-anti-sigma_factors"/>
    <property type="match status" value="1"/>
</dbReference>
<reference evidence="3" key="1">
    <citation type="submission" date="2017-09" db="EMBL/GenBank/DDBJ databases">
        <title>Depth-based differentiation of microbial function through sediment-hosted aquifers and enrichment of novel symbionts in the deep terrestrial subsurface.</title>
        <authorList>
            <person name="Probst A.J."/>
            <person name="Ladd B."/>
            <person name="Jarett J.K."/>
            <person name="Geller-Mcgrath D.E."/>
            <person name="Sieber C.M.K."/>
            <person name="Emerson J.B."/>
            <person name="Anantharaman K."/>
            <person name="Thomas B.C."/>
            <person name="Malmstrom R."/>
            <person name="Stieglmeier M."/>
            <person name="Klingl A."/>
            <person name="Woyke T."/>
            <person name="Ryan C.M."/>
            <person name="Banfield J.F."/>
        </authorList>
    </citation>
    <scope>NUCLEOTIDE SEQUENCE [LARGE SCALE GENOMIC DNA]</scope>
</reference>
<accession>A0A2M7UHB6</accession>